<comment type="caution">
    <text evidence="6">The sequence shown here is derived from an EMBL/GenBank/DDBJ whole genome shotgun (WGS) entry which is preliminary data.</text>
</comment>
<dbReference type="InterPro" id="IPR016181">
    <property type="entry name" value="Acyl_CoA_acyltransferase"/>
</dbReference>
<organism evidence="6 7">
    <name type="scientific">Acidithrix ferrooxidans</name>
    <dbReference type="NCBI Taxonomy" id="1280514"/>
    <lineage>
        <taxon>Bacteria</taxon>
        <taxon>Bacillati</taxon>
        <taxon>Actinomycetota</taxon>
        <taxon>Acidimicrobiia</taxon>
        <taxon>Acidimicrobiales</taxon>
        <taxon>Acidimicrobiaceae</taxon>
        <taxon>Acidithrix</taxon>
    </lineage>
</organism>
<keyword evidence="3 6" id="KW-0012">Acyltransferase</keyword>
<dbReference type="PANTHER" id="PTHR43877:SF2">
    <property type="entry name" value="AMINOALKYLPHOSPHONATE N-ACETYLTRANSFERASE-RELATED"/>
    <property type="match status" value="1"/>
</dbReference>
<keyword evidence="2" id="KW-0677">Repeat</keyword>
<evidence type="ECO:0000256" key="2">
    <source>
        <dbReference type="ARBA" id="ARBA00022737"/>
    </source>
</evidence>
<dbReference type="RefSeq" id="WP_052605109.1">
    <property type="nucleotide sequence ID" value="NZ_JXYS01000030.1"/>
</dbReference>
<proteinExistence type="predicted"/>
<reference evidence="6 7" key="1">
    <citation type="submission" date="2015-01" db="EMBL/GenBank/DDBJ databases">
        <title>Draft genome of the acidophilic iron oxidizer Acidithrix ferrooxidans strain Py-F3.</title>
        <authorList>
            <person name="Poehlein A."/>
            <person name="Eisen S."/>
            <person name="Schloemann M."/>
            <person name="Johnson B.D."/>
            <person name="Daniel R."/>
            <person name="Muehling M."/>
        </authorList>
    </citation>
    <scope>NUCLEOTIDE SEQUENCE [LARGE SCALE GENOMIC DNA]</scope>
    <source>
        <strain evidence="6 7">Py-F3</strain>
    </source>
</reference>
<name>A0A0D8HIC8_9ACTN</name>
<feature type="domain" description="N-acetyltransferase" evidence="5">
    <location>
        <begin position="157"/>
        <end position="314"/>
    </location>
</feature>
<sequence length="315" mass="35060">MEELIIALRSGEEEISNIAKLVSDAESFDKHKALGDHSWLDLVHGGRKGVWGFTARTINSEGLVGYAQISVGNDSWALELVVHPMARNEKMGVSHALVQRSLGEIAKHGGGHVHVWLSNNNSQLERVLIEAGFVAGRQLIQMRRPLPLEDWHSQTKIDTRPFVVGKDDEKWLHVNNRAFANHPEQGGWTHETLSMRQKEPWFDGSGFLLHFVDEELAAFCWTKVHGDSSPRMGEIYVIGVDPKFSGMGIGRKITIAGLQHLASIGMPLAMLYVDAENTNALAMYRHLGFHPDHFDFAYVADISPTDISPIDDKTG</sequence>
<dbReference type="GO" id="GO:0010125">
    <property type="term" value="P:mycothiol biosynthetic process"/>
    <property type="evidence" value="ECO:0007669"/>
    <property type="project" value="UniProtKB-UniRule"/>
</dbReference>
<dbReference type="EMBL" id="JXYS01000030">
    <property type="protein sequence ID" value="KJF17745.1"/>
    <property type="molecule type" value="Genomic_DNA"/>
</dbReference>
<evidence type="ECO:0000259" key="5">
    <source>
        <dbReference type="PROSITE" id="PS51186"/>
    </source>
</evidence>
<dbReference type="STRING" id="1280514.AXFE_13610"/>
<dbReference type="EC" id="2.3.1.189" evidence="4"/>
<evidence type="ECO:0000313" key="6">
    <source>
        <dbReference type="EMBL" id="KJF17745.1"/>
    </source>
</evidence>
<dbReference type="CDD" id="cd04301">
    <property type="entry name" value="NAT_SF"/>
    <property type="match status" value="1"/>
</dbReference>
<evidence type="ECO:0000313" key="7">
    <source>
        <dbReference type="Proteomes" id="UP000032360"/>
    </source>
</evidence>
<dbReference type="SUPFAM" id="SSF55729">
    <property type="entry name" value="Acyl-CoA N-acyltransferases (Nat)"/>
    <property type="match status" value="1"/>
</dbReference>
<dbReference type="PROSITE" id="PS51186">
    <property type="entry name" value="GNAT"/>
    <property type="match status" value="1"/>
</dbReference>
<dbReference type="InterPro" id="IPR017813">
    <property type="entry name" value="Mycothiol_AcTrfase"/>
</dbReference>
<dbReference type="OrthoDB" id="3208058at2"/>
<keyword evidence="7" id="KW-1185">Reference proteome</keyword>
<gene>
    <name evidence="6" type="primary">mshD</name>
    <name evidence="6" type="ORF">AXFE_13610</name>
</gene>
<evidence type="ECO:0000256" key="4">
    <source>
        <dbReference type="NCBIfam" id="TIGR03448"/>
    </source>
</evidence>
<dbReference type="InterPro" id="IPR000182">
    <property type="entry name" value="GNAT_dom"/>
</dbReference>
<dbReference type="Proteomes" id="UP000032360">
    <property type="component" value="Unassembled WGS sequence"/>
</dbReference>
<evidence type="ECO:0000256" key="1">
    <source>
        <dbReference type="ARBA" id="ARBA00022679"/>
    </source>
</evidence>
<dbReference type="Gene3D" id="3.40.630.30">
    <property type="match status" value="1"/>
</dbReference>
<dbReference type="GO" id="GO:0035447">
    <property type="term" value="F:mycothiol synthase activity"/>
    <property type="evidence" value="ECO:0007669"/>
    <property type="project" value="UniProtKB-UniRule"/>
</dbReference>
<keyword evidence="1 6" id="KW-0808">Transferase</keyword>
<evidence type="ECO:0000256" key="3">
    <source>
        <dbReference type="ARBA" id="ARBA00023315"/>
    </source>
</evidence>
<dbReference type="PANTHER" id="PTHR43877">
    <property type="entry name" value="AMINOALKYLPHOSPHONATE N-ACETYLTRANSFERASE-RELATED-RELATED"/>
    <property type="match status" value="1"/>
</dbReference>
<dbReference type="NCBIfam" id="TIGR03448">
    <property type="entry name" value="mycothiol_MshD"/>
    <property type="match status" value="1"/>
</dbReference>
<dbReference type="Pfam" id="PF00583">
    <property type="entry name" value="Acetyltransf_1"/>
    <property type="match status" value="1"/>
</dbReference>
<dbReference type="PIRSF" id="PIRSF021524">
    <property type="entry name" value="MSH_acetyltransferase"/>
    <property type="match status" value="1"/>
</dbReference>
<protein>
    <recommendedName>
        <fullName evidence="4">Mycothiol synthase</fullName>
        <ecNumber evidence="4">2.3.1.189</ecNumber>
    </recommendedName>
</protein>
<accession>A0A0D8HIC8</accession>
<dbReference type="InterPro" id="IPR050832">
    <property type="entry name" value="Bact_Acetyltransf"/>
</dbReference>
<dbReference type="AlphaFoldDB" id="A0A0D8HIC8"/>